<evidence type="ECO:0000313" key="1">
    <source>
        <dbReference type="EMBL" id="CAD8131280.1"/>
    </source>
</evidence>
<evidence type="ECO:0000313" key="2">
    <source>
        <dbReference type="Proteomes" id="UP000692954"/>
    </source>
</evidence>
<keyword evidence="2" id="KW-1185">Reference proteome</keyword>
<reference evidence="1" key="1">
    <citation type="submission" date="2021-01" db="EMBL/GenBank/DDBJ databases">
        <authorList>
            <consortium name="Genoscope - CEA"/>
            <person name="William W."/>
        </authorList>
    </citation>
    <scope>NUCLEOTIDE SEQUENCE</scope>
</reference>
<dbReference type="AlphaFoldDB" id="A0A8S1RV18"/>
<protein>
    <submittedName>
        <fullName evidence="1">Uncharacterized protein</fullName>
    </submittedName>
</protein>
<accession>A0A8S1RV18</accession>
<proteinExistence type="predicted"/>
<sequence>MHCQVLIHQQRIIARFGGRNCFSRLECIWSSYFKIITCGQRSGSQQVWNFFIQSSRRNFRWSNKSNRQIQITSLTCFPCCQKMCQWFQSQNCYSQQSIIKTLPYKVQTSGKNQHAIVNWAQIAIYAQQNQDSAKMLLKECQNHYQILCAQQRCCRSRDTMYWNFLCESSLCRFIVS</sequence>
<dbReference type="EMBL" id="CAJJDN010000442">
    <property type="protein sequence ID" value="CAD8131280.1"/>
    <property type="molecule type" value="Genomic_DNA"/>
</dbReference>
<name>A0A8S1RV18_9CILI</name>
<gene>
    <name evidence="1" type="ORF">PSON_ATCC_30995.1.T4420002</name>
</gene>
<dbReference type="Proteomes" id="UP000692954">
    <property type="component" value="Unassembled WGS sequence"/>
</dbReference>
<organism evidence="1 2">
    <name type="scientific">Paramecium sonneborni</name>
    <dbReference type="NCBI Taxonomy" id="65129"/>
    <lineage>
        <taxon>Eukaryota</taxon>
        <taxon>Sar</taxon>
        <taxon>Alveolata</taxon>
        <taxon>Ciliophora</taxon>
        <taxon>Intramacronucleata</taxon>
        <taxon>Oligohymenophorea</taxon>
        <taxon>Peniculida</taxon>
        <taxon>Parameciidae</taxon>
        <taxon>Paramecium</taxon>
    </lineage>
</organism>
<comment type="caution">
    <text evidence="1">The sequence shown here is derived from an EMBL/GenBank/DDBJ whole genome shotgun (WGS) entry which is preliminary data.</text>
</comment>